<evidence type="ECO:0000313" key="4">
    <source>
        <dbReference type="Proteomes" id="UP001479436"/>
    </source>
</evidence>
<dbReference type="Proteomes" id="UP001479436">
    <property type="component" value="Unassembled WGS sequence"/>
</dbReference>
<dbReference type="PANTHER" id="PTHR45527">
    <property type="entry name" value="NONRIBOSOMAL PEPTIDE SYNTHETASE"/>
    <property type="match status" value="1"/>
</dbReference>
<evidence type="ECO:0000313" key="3">
    <source>
        <dbReference type="EMBL" id="KAK9760473.1"/>
    </source>
</evidence>
<comment type="caution">
    <text evidence="3">The sequence shown here is derived from an EMBL/GenBank/DDBJ whole genome shotgun (WGS) entry which is preliminary data.</text>
</comment>
<dbReference type="InterPro" id="IPR001242">
    <property type="entry name" value="Condensation_dom"/>
</dbReference>
<dbReference type="Pfam" id="PF00668">
    <property type="entry name" value="Condensation"/>
    <property type="match status" value="1"/>
</dbReference>
<feature type="region of interest" description="Disordered" evidence="1">
    <location>
        <begin position="1"/>
        <end position="29"/>
    </location>
</feature>
<gene>
    <name evidence="3" type="ORF">K7432_015454</name>
</gene>
<evidence type="ECO:0000256" key="1">
    <source>
        <dbReference type="SAM" id="MobiDB-lite"/>
    </source>
</evidence>
<reference evidence="3 4" key="1">
    <citation type="submission" date="2023-04" db="EMBL/GenBank/DDBJ databases">
        <title>Genome of Basidiobolus ranarum AG-B5.</title>
        <authorList>
            <person name="Stajich J.E."/>
            <person name="Carter-House D."/>
            <person name="Gryganskyi A."/>
        </authorList>
    </citation>
    <scope>NUCLEOTIDE SEQUENCE [LARGE SCALE GENOMIC DNA]</scope>
    <source>
        <strain evidence="3 4">AG-B5</strain>
    </source>
</reference>
<dbReference type="PANTHER" id="PTHR45527:SF1">
    <property type="entry name" value="FATTY ACID SYNTHASE"/>
    <property type="match status" value="1"/>
</dbReference>
<dbReference type="SUPFAM" id="SSF52777">
    <property type="entry name" value="CoA-dependent acyltransferases"/>
    <property type="match status" value="2"/>
</dbReference>
<name>A0ABR2WG42_9FUNG</name>
<dbReference type="Gene3D" id="3.30.559.30">
    <property type="entry name" value="Nonribosomal peptide synthetase, condensation domain"/>
    <property type="match status" value="1"/>
</dbReference>
<feature type="compositionally biased region" description="Polar residues" evidence="1">
    <location>
        <begin position="1"/>
        <end position="13"/>
    </location>
</feature>
<dbReference type="InterPro" id="IPR023213">
    <property type="entry name" value="CAT-like_dom_sf"/>
</dbReference>
<proteinExistence type="predicted"/>
<protein>
    <recommendedName>
        <fullName evidence="2">Condensation domain-containing protein</fullName>
    </recommendedName>
</protein>
<feature type="domain" description="Condensation" evidence="2">
    <location>
        <begin position="30"/>
        <end position="279"/>
    </location>
</feature>
<dbReference type="EMBL" id="JASJQH010002105">
    <property type="protein sequence ID" value="KAK9760473.1"/>
    <property type="molecule type" value="Genomic_DNA"/>
</dbReference>
<evidence type="ECO:0000259" key="2">
    <source>
        <dbReference type="Pfam" id="PF00668"/>
    </source>
</evidence>
<keyword evidence="4" id="KW-1185">Reference proteome</keyword>
<dbReference type="Gene3D" id="3.30.559.10">
    <property type="entry name" value="Chloramphenicol acetyltransferase-like domain"/>
    <property type="match status" value="1"/>
</dbReference>
<sequence length="295" mass="33193">MLSLRETPSQDSMNHLAAGSRMPSRKQTKSLPLLLEQEQIWDTEKNSNISPANITSAAFVLEGQCDSEALKSSIAEVMNHHKLLTINIDDDGKPAQVFRNIDTLNIPFVEKTYTKPTDVEWIRQTVAEEFERKFNLTEDFPIRVKLVHLDPTKHLLIISVHRIAADAASFLVIQSEISAFYNMYTKGKKEPAKVNRESSSIPLPEQIPDQILKAQLEFWRQNLAGISPIGLSGDKASSPAVVHHAHVEHMLIPEEISQTLVRIGEQNQSNLFNIFLSAVQSRGMKSTRWCGLYLA</sequence>
<organism evidence="3 4">
    <name type="scientific">Basidiobolus ranarum</name>
    <dbReference type="NCBI Taxonomy" id="34480"/>
    <lineage>
        <taxon>Eukaryota</taxon>
        <taxon>Fungi</taxon>
        <taxon>Fungi incertae sedis</taxon>
        <taxon>Zoopagomycota</taxon>
        <taxon>Entomophthoromycotina</taxon>
        <taxon>Basidiobolomycetes</taxon>
        <taxon>Basidiobolales</taxon>
        <taxon>Basidiobolaceae</taxon>
        <taxon>Basidiobolus</taxon>
    </lineage>
</organism>
<accession>A0ABR2WG42</accession>